<evidence type="ECO:0000256" key="12">
    <source>
        <dbReference type="ARBA" id="ARBA00023319"/>
    </source>
</evidence>
<keyword evidence="6" id="KW-0677">Repeat</keyword>
<evidence type="ECO:0000256" key="5">
    <source>
        <dbReference type="ARBA" id="ARBA00022729"/>
    </source>
</evidence>
<keyword evidence="9" id="KW-0472">Membrane</keyword>
<dbReference type="CDD" id="cd20956">
    <property type="entry name" value="IgI_4_Dscam"/>
    <property type="match status" value="1"/>
</dbReference>
<feature type="region of interest" description="Disordered" evidence="13">
    <location>
        <begin position="1010"/>
        <end position="1029"/>
    </location>
</feature>
<sequence length="1160" mass="128556">MELHGAFLFLLVALLIKGSKCIFDEEGPRFMEEPQSKLEFINEKGLQLNCTARGRPKPMITWATNDGSALFDVPGLRYVSTNGALIFNPFTAESFRPDVHSATYRCIASNSFGTVVSRDVRLRAVVKQSFEPEVHNVRAIKDFPVILQCVLPNFLRDFVTVTSWIYGSLNILPSSGFESEKYLMLDHGQLLIWQVSLQDSYSSYQCRTFHRFTEQTSVSAPAKLIVTEATEANRPVIQHKASSNVIVKENDRVVLPCIAYGHPRPSHKWLKREGSRFTPVIDDLSEDMRLSSRHTIDGNSVLIRHGALVFNSVRVPNKGTYVCNVTNAHGSDSVEIHLTVRSSLVVNLQPEKSTVDLGKNVELNCFASGEPPPTIQWMKDGRLLRPGNTAGRIRFIGQTRIQVVGVQREDQGVYQCMARNDYESLQRSAQVWLGDSPPKFLYRFIEQSLQPGPAISLKCSASGNPTPQISWLLDGFELPKSDRFLMGQYANVYGDVISHVNITSVQVEDGGQYECIATNRAGKEVHAAALNIYGSPFARAISDITAVAGKRFQFKCPIGGYPIEVISFEKDGKKLPSGRRQEVRDGSLLIESMERSDEGTYTCKAENKQGQSSQTSVKVRVIVPPKITPFSFPPWVRVNERTGIQCIISIGDPPFELTWIKDTVPLHSNTFTSMSTGDSSRKNTEISVPAPPSLLSSTHPKTNKNNNQQHESSNLNSIQHQKQQLLSWRDSNEAENPSTKIIIGHSEFSSYLNIPSITVEHMGNYTCLTKSLISGETASYTAQLTVNAAIKISKFTFEDGLIADRGMRTQVMCAATEGEPDKITWLRDNVELTSSLSVDDNNHKSLFTKLPSSSSPQQPSQSPTPPLSSSPAHPPGISIHRFGAFSSILTIVNVSSVHSANYKCILANRFGQTSHQASLIVRVPPKFTVEPKDEQITVGTQVLIDCQAEGTPMPRINWKQVVGPVEKKEYREVGYRTPGVLAAENGTLIISRVTEDHAGYYSCIASQPSSSSSSSSSSPAHQQQQHQHADMQTEISKLIHLLVNGPLLTIYTELLSPCSVFPPRIKARPPKEIVRRQETAILKCEVTGDEPLRISWFAKGIRLVDNVETRYSLLVGNKTSELTIKDVSSEDSGDFECVATNAYGQDQIWISLLVQGKFRL</sequence>
<dbReference type="InterPro" id="IPR013098">
    <property type="entry name" value="Ig_I-set"/>
</dbReference>
<feature type="domain" description="Ig-like" evidence="15">
    <location>
        <begin position="625"/>
        <end position="785"/>
    </location>
</feature>
<evidence type="ECO:0000256" key="4">
    <source>
        <dbReference type="ARBA" id="ARBA00022692"/>
    </source>
</evidence>
<dbReference type="Pfam" id="PF13927">
    <property type="entry name" value="Ig_3"/>
    <property type="match status" value="2"/>
</dbReference>
<keyword evidence="17" id="KW-1185">Reference proteome</keyword>
<evidence type="ECO:0000256" key="7">
    <source>
        <dbReference type="ARBA" id="ARBA00022889"/>
    </source>
</evidence>
<evidence type="ECO:0000256" key="3">
    <source>
        <dbReference type="ARBA" id="ARBA00022475"/>
    </source>
</evidence>
<feature type="domain" description="Ig-like" evidence="15">
    <location>
        <begin position="235"/>
        <end position="339"/>
    </location>
</feature>
<dbReference type="EMBL" id="CAJVCH010518915">
    <property type="protein sequence ID" value="CAG7821710.1"/>
    <property type="molecule type" value="Genomic_DNA"/>
</dbReference>
<evidence type="ECO:0000256" key="6">
    <source>
        <dbReference type="ARBA" id="ARBA00022737"/>
    </source>
</evidence>
<dbReference type="GO" id="GO:0007411">
    <property type="term" value="P:axon guidance"/>
    <property type="evidence" value="ECO:0007669"/>
    <property type="project" value="TreeGrafter"/>
</dbReference>
<keyword evidence="7" id="KW-0130">Cell adhesion</keyword>
<evidence type="ECO:0000256" key="14">
    <source>
        <dbReference type="SAM" id="SignalP"/>
    </source>
</evidence>
<organism evidence="16 17">
    <name type="scientific">Allacma fusca</name>
    <dbReference type="NCBI Taxonomy" id="39272"/>
    <lineage>
        <taxon>Eukaryota</taxon>
        <taxon>Metazoa</taxon>
        <taxon>Ecdysozoa</taxon>
        <taxon>Arthropoda</taxon>
        <taxon>Hexapoda</taxon>
        <taxon>Collembola</taxon>
        <taxon>Symphypleona</taxon>
        <taxon>Sminthuridae</taxon>
        <taxon>Allacma</taxon>
    </lineage>
</organism>
<evidence type="ECO:0000256" key="13">
    <source>
        <dbReference type="SAM" id="MobiDB-lite"/>
    </source>
</evidence>
<feature type="region of interest" description="Disordered" evidence="13">
    <location>
        <begin position="672"/>
        <end position="726"/>
    </location>
</feature>
<feature type="compositionally biased region" description="Polar residues" evidence="13">
    <location>
        <begin position="694"/>
        <end position="726"/>
    </location>
</feature>
<feature type="region of interest" description="Disordered" evidence="13">
    <location>
        <begin position="847"/>
        <end position="873"/>
    </location>
</feature>
<feature type="compositionally biased region" description="Low complexity" evidence="13">
    <location>
        <begin position="851"/>
        <end position="861"/>
    </location>
</feature>
<evidence type="ECO:0000256" key="9">
    <source>
        <dbReference type="ARBA" id="ARBA00023136"/>
    </source>
</evidence>
<dbReference type="GO" id="GO:0098632">
    <property type="term" value="F:cell-cell adhesion mediator activity"/>
    <property type="evidence" value="ECO:0007669"/>
    <property type="project" value="TreeGrafter"/>
</dbReference>
<comment type="subcellular location">
    <subcellularLocation>
        <location evidence="2">Cell membrane</location>
    </subcellularLocation>
    <subcellularLocation>
        <location evidence="1">Membrane</location>
        <topology evidence="1">Single-pass membrane protein</topology>
    </subcellularLocation>
</comment>
<dbReference type="PANTHER" id="PTHR10075:SF14">
    <property type="entry name" value="CELL ADHESION MOLECULE DSCAM2-RELATED"/>
    <property type="match status" value="1"/>
</dbReference>
<feature type="domain" description="Ig-like" evidence="15">
    <location>
        <begin position="28"/>
        <end position="121"/>
    </location>
</feature>
<feature type="domain" description="Ig-like" evidence="15">
    <location>
        <begin position="438"/>
        <end position="531"/>
    </location>
</feature>
<feature type="signal peptide" evidence="14">
    <location>
        <begin position="1"/>
        <end position="21"/>
    </location>
</feature>
<protein>
    <recommendedName>
        <fullName evidence="15">Ig-like domain-containing protein</fullName>
    </recommendedName>
</protein>
<feature type="domain" description="Ig-like" evidence="15">
    <location>
        <begin position="925"/>
        <end position="1020"/>
    </location>
</feature>
<dbReference type="GO" id="GO:0005886">
    <property type="term" value="C:plasma membrane"/>
    <property type="evidence" value="ECO:0007669"/>
    <property type="project" value="UniProtKB-SubCell"/>
</dbReference>
<dbReference type="SMART" id="SM00409">
    <property type="entry name" value="IG"/>
    <property type="match status" value="10"/>
</dbReference>
<evidence type="ECO:0000256" key="10">
    <source>
        <dbReference type="ARBA" id="ARBA00023157"/>
    </source>
</evidence>
<evidence type="ECO:0000256" key="2">
    <source>
        <dbReference type="ARBA" id="ARBA00004236"/>
    </source>
</evidence>
<keyword evidence="12" id="KW-0393">Immunoglobulin domain</keyword>
<gene>
    <name evidence="16" type="ORF">AFUS01_LOCUS32028</name>
</gene>
<accession>A0A8J2PNW5</accession>
<evidence type="ECO:0000256" key="8">
    <source>
        <dbReference type="ARBA" id="ARBA00022989"/>
    </source>
</evidence>
<proteinExistence type="predicted"/>
<dbReference type="InterPro" id="IPR007110">
    <property type="entry name" value="Ig-like_dom"/>
</dbReference>
<reference evidence="16" key="1">
    <citation type="submission" date="2021-06" db="EMBL/GenBank/DDBJ databases">
        <authorList>
            <person name="Hodson N. C."/>
            <person name="Mongue J. A."/>
            <person name="Jaron S. K."/>
        </authorList>
    </citation>
    <scope>NUCLEOTIDE SEQUENCE</scope>
</reference>
<feature type="compositionally biased region" description="Low complexity" evidence="13">
    <location>
        <begin position="1010"/>
        <end position="1026"/>
    </location>
</feature>
<keyword evidence="8" id="KW-1133">Transmembrane helix</keyword>
<dbReference type="FunFam" id="2.60.40.10:FF:000032">
    <property type="entry name" value="palladin isoform X1"/>
    <property type="match status" value="1"/>
</dbReference>
<evidence type="ECO:0000313" key="16">
    <source>
        <dbReference type="EMBL" id="CAG7821710.1"/>
    </source>
</evidence>
<dbReference type="GO" id="GO:0007417">
    <property type="term" value="P:central nervous system development"/>
    <property type="evidence" value="ECO:0007669"/>
    <property type="project" value="TreeGrafter"/>
</dbReference>
<feature type="chain" id="PRO_5035268202" description="Ig-like domain-containing protein" evidence="14">
    <location>
        <begin position="22"/>
        <end position="1160"/>
    </location>
</feature>
<evidence type="ECO:0000259" key="15">
    <source>
        <dbReference type="PROSITE" id="PS50835"/>
    </source>
</evidence>
<feature type="compositionally biased region" description="Pro residues" evidence="13">
    <location>
        <begin position="862"/>
        <end position="873"/>
    </location>
</feature>
<dbReference type="InterPro" id="IPR003599">
    <property type="entry name" value="Ig_sub"/>
</dbReference>
<dbReference type="PANTHER" id="PTHR10075">
    <property type="entry name" value="BASIGIN RELATED"/>
    <property type="match status" value="1"/>
</dbReference>
<feature type="domain" description="Ig-like" evidence="15">
    <location>
        <begin position="1063"/>
        <end position="1151"/>
    </location>
</feature>
<dbReference type="OrthoDB" id="5969272at2759"/>
<dbReference type="FunFam" id="2.60.40.10:FF:000005">
    <property type="entry name" value="Neuronal cell adhesion molecule"/>
    <property type="match status" value="1"/>
</dbReference>
<dbReference type="PROSITE" id="PS50835">
    <property type="entry name" value="IG_LIKE"/>
    <property type="match status" value="9"/>
</dbReference>
<keyword evidence="11" id="KW-0325">Glycoprotein</keyword>
<dbReference type="GO" id="GO:0070593">
    <property type="term" value="P:dendrite self-avoidance"/>
    <property type="evidence" value="ECO:0007669"/>
    <property type="project" value="TreeGrafter"/>
</dbReference>
<feature type="domain" description="Ig-like" evidence="15">
    <location>
        <begin position="806"/>
        <end position="920"/>
    </location>
</feature>
<dbReference type="Pfam" id="PF07679">
    <property type="entry name" value="I-set"/>
    <property type="match status" value="4"/>
</dbReference>
<evidence type="ECO:0000256" key="1">
    <source>
        <dbReference type="ARBA" id="ARBA00004167"/>
    </source>
</evidence>
<dbReference type="FunFam" id="2.60.40.10:FF:000017">
    <property type="entry name" value="Down syndrome cell adhesion molecule b"/>
    <property type="match status" value="1"/>
</dbReference>
<dbReference type="InterPro" id="IPR003598">
    <property type="entry name" value="Ig_sub2"/>
</dbReference>
<dbReference type="Proteomes" id="UP000708208">
    <property type="component" value="Unassembled WGS sequence"/>
</dbReference>
<dbReference type="SMART" id="SM00408">
    <property type="entry name" value="IGc2"/>
    <property type="match status" value="9"/>
</dbReference>
<name>A0A8J2PNW5_9HEXA</name>
<keyword evidence="10" id="KW-1015">Disulfide bond</keyword>
<dbReference type="GO" id="GO:0030424">
    <property type="term" value="C:axon"/>
    <property type="evidence" value="ECO:0007669"/>
    <property type="project" value="TreeGrafter"/>
</dbReference>
<dbReference type="AlphaFoldDB" id="A0A8J2PNW5"/>
<evidence type="ECO:0000256" key="11">
    <source>
        <dbReference type="ARBA" id="ARBA00023180"/>
    </source>
</evidence>
<evidence type="ECO:0000313" key="17">
    <source>
        <dbReference type="Proteomes" id="UP000708208"/>
    </source>
</evidence>
<dbReference type="GO" id="GO:0007156">
    <property type="term" value="P:homophilic cell adhesion via plasma membrane adhesion molecules"/>
    <property type="evidence" value="ECO:0007669"/>
    <property type="project" value="TreeGrafter"/>
</dbReference>
<feature type="domain" description="Ig-like" evidence="15">
    <location>
        <begin position="342"/>
        <end position="432"/>
    </location>
</feature>
<keyword evidence="4" id="KW-0812">Transmembrane</keyword>
<keyword evidence="5 14" id="KW-0732">Signal</keyword>
<comment type="caution">
    <text evidence="16">The sequence shown here is derived from an EMBL/GenBank/DDBJ whole genome shotgun (WGS) entry which is preliminary data.</text>
</comment>
<keyword evidence="3" id="KW-1003">Cell membrane</keyword>
<feature type="domain" description="Ig-like" evidence="15">
    <location>
        <begin position="536"/>
        <end position="618"/>
    </location>
</feature>